<dbReference type="Proteomes" id="UP000015453">
    <property type="component" value="Unassembled WGS sequence"/>
</dbReference>
<feature type="repeat" description="Pumilio" evidence="4">
    <location>
        <begin position="372"/>
        <end position="407"/>
    </location>
</feature>
<dbReference type="Gene3D" id="1.25.10.10">
    <property type="entry name" value="Leucine-rich Repeat Variant"/>
    <property type="match status" value="1"/>
</dbReference>
<evidence type="ECO:0000256" key="4">
    <source>
        <dbReference type="PROSITE-ProRule" id="PRU00317"/>
    </source>
</evidence>
<reference evidence="6 7" key="1">
    <citation type="journal article" date="2013" name="BMC Genomics">
        <title>The miniature genome of a carnivorous plant Genlisea aurea contains a low number of genes and short non-coding sequences.</title>
        <authorList>
            <person name="Leushkin E.V."/>
            <person name="Sutormin R.A."/>
            <person name="Nabieva E.R."/>
            <person name="Penin A.A."/>
            <person name="Kondrashov A.S."/>
            <person name="Logacheva M.D."/>
        </authorList>
    </citation>
    <scope>NUCLEOTIDE SEQUENCE [LARGE SCALE GENOMIC DNA]</scope>
</reference>
<accession>S8C8T7</accession>
<evidence type="ECO:0000256" key="2">
    <source>
        <dbReference type="ARBA" id="ARBA00022845"/>
    </source>
</evidence>
<keyword evidence="3" id="KW-0694">RNA-binding</keyword>
<evidence type="ECO:0000256" key="3">
    <source>
        <dbReference type="ARBA" id="ARBA00022884"/>
    </source>
</evidence>
<dbReference type="GO" id="GO:0006417">
    <property type="term" value="P:regulation of translation"/>
    <property type="evidence" value="ECO:0007669"/>
    <property type="project" value="UniProtKB-KW"/>
</dbReference>
<dbReference type="InterPro" id="IPR033133">
    <property type="entry name" value="PUM-HD"/>
</dbReference>
<dbReference type="InterPro" id="IPR016024">
    <property type="entry name" value="ARM-type_fold"/>
</dbReference>
<organism evidence="6 7">
    <name type="scientific">Genlisea aurea</name>
    <dbReference type="NCBI Taxonomy" id="192259"/>
    <lineage>
        <taxon>Eukaryota</taxon>
        <taxon>Viridiplantae</taxon>
        <taxon>Streptophyta</taxon>
        <taxon>Embryophyta</taxon>
        <taxon>Tracheophyta</taxon>
        <taxon>Spermatophyta</taxon>
        <taxon>Magnoliopsida</taxon>
        <taxon>eudicotyledons</taxon>
        <taxon>Gunneridae</taxon>
        <taxon>Pentapetalae</taxon>
        <taxon>asterids</taxon>
        <taxon>lamiids</taxon>
        <taxon>Lamiales</taxon>
        <taxon>Lentibulariaceae</taxon>
        <taxon>Genlisea</taxon>
    </lineage>
</organism>
<keyword evidence="7" id="KW-1185">Reference proteome</keyword>
<dbReference type="SMART" id="SM00025">
    <property type="entry name" value="Pumilio"/>
    <property type="match status" value="7"/>
</dbReference>
<feature type="repeat" description="Pumilio" evidence="4">
    <location>
        <begin position="408"/>
        <end position="446"/>
    </location>
</feature>
<feature type="domain" description="PUM-HD" evidence="5">
    <location>
        <begin position="166"/>
        <end position="510"/>
    </location>
</feature>
<dbReference type="AlphaFoldDB" id="S8C8T7"/>
<dbReference type="PROSITE" id="PS50302">
    <property type="entry name" value="PUM"/>
    <property type="match status" value="5"/>
</dbReference>
<dbReference type="PROSITE" id="PS50303">
    <property type="entry name" value="PUM_HD"/>
    <property type="match status" value="1"/>
</dbReference>
<name>S8C8T7_9LAMI</name>
<dbReference type="InterPro" id="IPR001313">
    <property type="entry name" value="Pumilio_RNA-bd_rpt"/>
</dbReference>
<dbReference type="GO" id="GO:0003729">
    <property type="term" value="F:mRNA binding"/>
    <property type="evidence" value="ECO:0007669"/>
    <property type="project" value="TreeGrafter"/>
</dbReference>
<feature type="repeat" description="Pumilio" evidence="4">
    <location>
        <begin position="447"/>
        <end position="484"/>
    </location>
</feature>
<comment type="caution">
    <text evidence="6">The sequence shown here is derived from an EMBL/GenBank/DDBJ whole genome shotgun (WGS) entry which is preliminary data.</text>
</comment>
<feature type="repeat" description="Pumilio" evidence="4">
    <location>
        <begin position="335"/>
        <end position="371"/>
    </location>
</feature>
<keyword evidence="1" id="KW-0677">Repeat</keyword>
<sequence>MERNRSPATEEEEEDGEYRSRLMYFERVLPPPTPTPPWLGNRGLALEEAFSRMSVYDDLESGVRTPPFHRASSRLDAPPPYVCDGLFPSDFWAHANGSEAFGRRGRYLDAAAGLRRPFGLAALSESGLPRRGLDSGDNGSNSFLRGTKPLSVTANEYRPDSSSGGRINGFLPRAGPSYLRESFNIGCLRGRIVQLAKHQPSSAGLISKLDRGVVGVEIDMILPEVLASLDELLVDQFGNRFVQSLFSICNEDQRTMILIALTQPPAKFFSICTNQYGCKAANQLLGKLLTPRQISLVVSSLTSNAVSFATHENGHRVLQLCIKSFPEEYNTGVINVIASKCFEIAMDRSGCVVLQDCMEHSSGITREFLIRQILADVLPLAEDRFGNYVVQRLLQLKLHDAIAGAFGRLSGSFVYLSRNKFGSNVVEKLINETSETTPLYTEIIIRELVCAPDAPSLLIDPFGNYVVQTALSASKGHAQKALIRFIESNSGSMQSSMYGKKILGSLEKVKLKSEF</sequence>
<dbReference type="EMBL" id="AUSU01007295">
    <property type="protein sequence ID" value="EPS60796.1"/>
    <property type="molecule type" value="Genomic_DNA"/>
</dbReference>
<evidence type="ECO:0000313" key="6">
    <source>
        <dbReference type="EMBL" id="EPS60796.1"/>
    </source>
</evidence>
<feature type="repeat" description="Pumilio" evidence="4">
    <location>
        <begin position="224"/>
        <end position="259"/>
    </location>
</feature>
<proteinExistence type="predicted"/>
<evidence type="ECO:0000313" key="7">
    <source>
        <dbReference type="Proteomes" id="UP000015453"/>
    </source>
</evidence>
<evidence type="ECO:0000256" key="1">
    <source>
        <dbReference type="ARBA" id="ARBA00022737"/>
    </source>
</evidence>
<dbReference type="InterPro" id="IPR011989">
    <property type="entry name" value="ARM-like"/>
</dbReference>
<evidence type="ECO:0000259" key="5">
    <source>
        <dbReference type="PROSITE" id="PS50303"/>
    </source>
</evidence>
<dbReference type="OrthoDB" id="668540at2759"/>
<dbReference type="Pfam" id="PF00806">
    <property type="entry name" value="PUF"/>
    <property type="match status" value="7"/>
</dbReference>
<dbReference type="GO" id="GO:0005737">
    <property type="term" value="C:cytoplasm"/>
    <property type="evidence" value="ECO:0007669"/>
    <property type="project" value="TreeGrafter"/>
</dbReference>
<protein>
    <recommendedName>
        <fullName evidence="5">PUM-HD domain-containing protein</fullName>
    </recommendedName>
</protein>
<dbReference type="PANTHER" id="PTHR12537:SF63">
    <property type="entry name" value="PUMILIO HOMOLOG 15"/>
    <property type="match status" value="1"/>
</dbReference>
<dbReference type="PANTHER" id="PTHR12537">
    <property type="entry name" value="RNA BINDING PROTEIN PUMILIO-RELATED"/>
    <property type="match status" value="1"/>
</dbReference>
<keyword evidence="2" id="KW-0810">Translation regulation</keyword>
<gene>
    <name evidence="6" type="ORF">M569_14008</name>
</gene>
<dbReference type="SUPFAM" id="SSF48371">
    <property type="entry name" value="ARM repeat"/>
    <property type="match status" value="1"/>
</dbReference>